<dbReference type="InterPro" id="IPR001584">
    <property type="entry name" value="Integrase_cat-core"/>
</dbReference>
<dbReference type="Proteomes" id="UP000195152">
    <property type="component" value="Unassembled WGS sequence"/>
</dbReference>
<gene>
    <name evidence="2" type="ORF">BK699_05385</name>
</gene>
<protein>
    <recommendedName>
        <fullName evidence="1">Integrase catalytic domain-containing protein</fullName>
    </recommendedName>
</protein>
<accession>A0A242WD93</accession>
<feature type="domain" description="Integrase catalytic" evidence="1">
    <location>
        <begin position="3"/>
        <end position="36"/>
    </location>
</feature>
<dbReference type="RefSeq" id="WP_086401199.1">
    <property type="nucleotide sequence ID" value="NZ_NFCF01000049.1"/>
</dbReference>
<evidence type="ECO:0000313" key="2">
    <source>
        <dbReference type="EMBL" id="OTW53311.1"/>
    </source>
</evidence>
<evidence type="ECO:0000313" key="3">
    <source>
        <dbReference type="Proteomes" id="UP000195152"/>
    </source>
</evidence>
<name>A0A242WD93_BACTU</name>
<dbReference type="GO" id="GO:0015074">
    <property type="term" value="P:DNA integration"/>
    <property type="evidence" value="ECO:0007669"/>
    <property type="project" value="InterPro"/>
</dbReference>
<dbReference type="AlphaFoldDB" id="A0A242WD93"/>
<dbReference type="EMBL" id="NFCF01000049">
    <property type="protein sequence ID" value="OTW53311.1"/>
    <property type="molecule type" value="Genomic_DNA"/>
</dbReference>
<dbReference type="Pfam" id="PF13333">
    <property type="entry name" value="rve_2"/>
    <property type="match status" value="1"/>
</dbReference>
<organism evidence="2 3">
    <name type="scientific">Bacillus thuringiensis serovar mexicanensis</name>
    <dbReference type="NCBI Taxonomy" id="180868"/>
    <lineage>
        <taxon>Bacteria</taxon>
        <taxon>Bacillati</taxon>
        <taxon>Bacillota</taxon>
        <taxon>Bacilli</taxon>
        <taxon>Bacillales</taxon>
        <taxon>Bacillaceae</taxon>
        <taxon>Bacillus</taxon>
        <taxon>Bacillus cereus group</taxon>
    </lineage>
</organism>
<reference evidence="2 3" key="1">
    <citation type="submission" date="2016-10" db="EMBL/GenBank/DDBJ databases">
        <title>Comparative genomics of Bacillus thuringiensis reveals a path to pathogens against multiple invertebrate hosts.</title>
        <authorList>
            <person name="Zheng J."/>
            <person name="Gao Q."/>
            <person name="Liu H."/>
            <person name="Peng D."/>
            <person name="Ruan L."/>
            <person name="Sun M."/>
        </authorList>
    </citation>
    <scope>NUCLEOTIDE SEQUENCE [LARGE SCALE GENOMIC DNA]</scope>
    <source>
        <strain evidence="2">BGSC 4AC1</strain>
    </source>
</reference>
<evidence type="ECO:0000259" key="1">
    <source>
        <dbReference type="Pfam" id="PF13333"/>
    </source>
</evidence>
<proteinExistence type="predicted"/>
<comment type="caution">
    <text evidence="2">The sequence shown here is derived from an EMBL/GenBank/DDBJ whole genome shotgun (WGS) entry which is preliminary data.</text>
</comment>
<sequence>MSEVILAVRKYIYFYNHQRFQRKLNNLSPYKYRTQVI</sequence>